<accession>A0A0A3JY36</accession>
<feature type="signal peptide" evidence="2">
    <location>
        <begin position="1"/>
        <end position="26"/>
    </location>
</feature>
<name>A0A0A3JY36_9BACL</name>
<proteinExistence type="predicted"/>
<evidence type="ECO:0000313" key="3">
    <source>
        <dbReference type="EMBL" id="KGR91907.1"/>
    </source>
</evidence>
<organism evidence="3 4">
    <name type="scientific">Ureibacillus massiliensis 4400831 = CIP 108448 = CCUG 49529</name>
    <dbReference type="NCBI Taxonomy" id="1211035"/>
    <lineage>
        <taxon>Bacteria</taxon>
        <taxon>Bacillati</taxon>
        <taxon>Bacillota</taxon>
        <taxon>Bacilli</taxon>
        <taxon>Bacillales</taxon>
        <taxon>Caryophanaceae</taxon>
        <taxon>Ureibacillus</taxon>
    </lineage>
</organism>
<dbReference type="Proteomes" id="UP000030595">
    <property type="component" value="Unassembled WGS sequence"/>
</dbReference>
<evidence type="ECO:0000313" key="4">
    <source>
        <dbReference type="Proteomes" id="UP000030595"/>
    </source>
</evidence>
<dbReference type="eggNOG" id="ENOG50331NG">
    <property type="taxonomic scope" value="Bacteria"/>
</dbReference>
<evidence type="ECO:0008006" key="5">
    <source>
        <dbReference type="Google" id="ProtNLM"/>
    </source>
</evidence>
<reference evidence="3 4" key="1">
    <citation type="submission" date="2014-02" db="EMBL/GenBank/DDBJ databases">
        <title>Draft genome sequence of Lysinibacillus massiliensis CCUG 49529.</title>
        <authorList>
            <person name="Zhang F."/>
            <person name="Wang G."/>
            <person name="Zhang L."/>
        </authorList>
    </citation>
    <scope>NUCLEOTIDE SEQUENCE [LARGE SCALE GENOMIC DNA]</scope>
    <source>
        <strain evidence="3 4">CCUG 49529</strain>
    </source>
</reference>
<comment type="caution">
    <text evidence="3">The sequence shown here is derived from an EMBL/GenBank/DDBJ whole genome shotgun (WGS) entry which is preliminary data.</text>
</comment>
<feature type="chain" id="PRO_5002002730" description="Lipoprotein" evidence="2">
    <location>
        <begin position="27"/>
        <end position="218"/>
    </location>
</feature>
<keyword evidence="2" id="KW-0732">Signal</keyword>
<gene>
    <name evidence="3" type="ORF">CD30_03120</name>
</gene>
<dbReference type="EMBL" id="JPVQ01000003">
    <property type="protein sequence ID" value="KGR91907.1"/>
    <property type="molecule type" value="Genomic_DNA"/>
</dbReference>
<dbReference type="RefSeq" id="WP_036172311.1">
    <property type="nucleotide sequence ID" value="NZ_AVCZ01000003.1"/>
</dbReference>
<protein>
    <recommendedName>
        <fullName evidence="5">Lipoprotein</fullName>
    </recommendedName>
</protein>
<dbReference type="AlphaFoldDB" id="A0A0A3JY36"/>
<dbReference type="OrthoDB" id="1953267at2"/>
<sequence length="218" mass="24026">MKKLLFSLSVLSLAFLLVGCNLFPFGQQGTDPGNNHNVPQQETNNDPEPEPNNNPVPDNTNNPGTNNPNPPQITNPPNNGQEDLAVAFQAYIDEIRLLAPEETRIIDVYGSVSGENYVNDAIMYDALYYDVVPSYTEFVKNLESIQPSNPEIVNLHNLYVEGANIQLGAFTVMISALEEQSYELVDLANQGLAESRTLISQWQSQVQKISSQTGVSLN</sequence>
<evidence type="ECO:0000256" key="2">
    <source>
        <dbReference type="SAM" id="SignalP"/>
    </source>
</evidence>
<evidence type="ECO:0000256" key="1">
    <source>
        <dbReference type="SAM" id="MobiDB-lite"/>
    </source>
</evidence>
<feature type="compositionally biased region" description="Low complexity" evidence="1">
    <location>
        <begin position="39"/>
        <end position="67"/>
    </location>
</feature>
<keyword evidence="4" id="KW-1185">Reference proteome</keyword>
<dbReference type="PROSITE" id="PS51257">
    <property type="entry name" value="PROKAR_LIPOPROTEIN"/>
    <property type="match status" value="1"/>
</dbReference>
<feature type="region of interest" description="Disordered" evidence="1">
    <location>
        <begin position="31"/>
        <end position="80"/>
    </location>
</feature>